<evidence type="ECO:0000256" key="6">
    <source>
        <dbReference type="SAM" id="Phobius"/>
    </source>
</evidence>
<feature type="transmembrane region" description="Helical" evidence="6">
    <location>
        <begin position="219"/>
        <end position="238"/>
    </location>
</feature>
<evidence type="ECO:0000256" key="1">
    <source>
        <dbReference type="ARBA" id="ARBA00004651"/>
    </source>
</evidence>
<gene>
    <name evidence="8" type="ORF">DHf2319_09630</name>
</gene>
<dbReference type="InterPro" id="IPR037185">
    <property type="entry name" value="EmrE-like"/>
</dbReference>
<feature type="transmembrane region" description="Helical" evidence="6">
    <location>
        <begin position="134"/>
        <end position="153"/>
    </location>
</feature>
<keyword evidence="3 6" id="KW-0812">Transmembrane</keyword>
<protein>
    <submittedName>
        <fullName evidence="8">DMT family transporter</fullName>
    </submittedName>
</protein>
<keyword evidence="5 6" id="KW-0472">Membrane</keyword>
<feature type="transmembrane region" description="Helical" evidence="6">
    <location>
        <begin position="41"/>
        <end position="61"/>
    </location>
</feature>
<comment type="subcellular location">
    <subcellularLocation>
        <location evidence="1">Cell membrane</location>
        <topology evidence="1">Multi-pass membrane protein</topology>
    </subcellularLocation>
</comment>
<proteinExistence type="predicted"/>
<feature type="domain" description="EamA" evidence="7">
    <location>
        <begin position="14"/>
        <end position="144"/>
    </location>
</feature>
<name>A0ABY4AHE8_9BURK</name>
<evidence type="ECO:0000313" key="8">
    <source>
        <dbReference type="EMBL" id="UOD49716.1"/>
    </source>
</evidence>
<evidence type="ECO:0000259" key="7">
    <source>
        <dbReference type="Pfam" id="PF00892"/>
    </source>
</evidence>
<feature type="transmembrane region" description="Helical" evidence="6">
    <location>
        <begin position="159"/>
        <end position="176"/>
    </location>
</feature>
<feature type="transmembrane region" description="Helical" evidence="6">
    <location>
        <begin position="12"/>
        <end position="35"/>
    </location>
</feature>
<feature type="transmembrane region" description="Helical" evidence="6">
    <location>
        <begin position="105"/>
        <end position="122"/>
    </location>
</feature>
<keyword evidence="9" id="KW-1185">Reference proteome</keyword>
<feature type="transmembrane region" description="Helical" evidence="6">
    <location>
        <begin position="250"/>
        <end position="267"/>
    </location>
</feature>
<evidence type="ECO:0000256" key="4">
    <source>
        <dbReference type="ARBA" id="ARBA00022989"/>
    </source>
</evidence>
<dbReference type="Proteomes" id="UP000831607">
    <property type="component" value="Chromosome"/>
</dbReference>
<keyword evidence="2" id="KW-1003">Cell membrane</keyword>
<reference evidence="8 9" key="1">
    <citation type="submission" date="2020-11" db="EMBL/GenBank/DDBJ databases">
        <title>Algicoccus daihaiensis sp.nov., isolated from Daihai Lake in Inner Mongolia.</title>
        <authorList>
            <person name="Kai J."/>
        </authorList>
    </citation>
    <scope>NUCLEOTIDE SEQUENCE [LARGE SCALE GENOMIC DNA]</scope>
    <source>
        <strain evidence="9">f23</strain>
    </source>
</reference>
<dbReference type="RefSeq" id="WP_243477953.1">
    <property type="nucleotide sequence ID" value="NZ_CP063982.1"/>
</dbReference>
<dbReference type="PANTHER" id="PTHR32322:SF18">
    <property type="entry name" value="S-ADENOSYLMETHIONINE_S-ADENOSYLHOMOCYSTEINE TRANSPORTER"/>
    <property type="match status" value="1"/>
</dbReference>
<dbReference type="InterPro" id="IPR050638">
    <property type="entry name" value="AA-Vitamin_Transporters"/>
</dbReference>
<dbReference type="PANTHER" id="PTHR32322">
    <property type="entry name" value="INNER MEMBRANE TRANSPORTER"/>
    <property type="match status" value="1"/>
</dbReference>
<feature type="domain" description="EamA" evidence="7">
    <location>
        <begin position="157"/>
        <end position="292"/>
    </location>
</feature>
<feature type="transmembrane region" description="Helical" evidence="6">
    <location>
        <begin position="279"/>
        <end position="298"/>
    </location>
</feature>
<sequence length="308" mass="33865">MSTEKPNTFSLFDIVLMSFVSLGWGISFPVMKLGLETYPPITFRAISIVIGIAALGIFLVARGQSLKIPASDLKKLFAISQVNLTAWQMGLLYGVILMGAGRASIVGYSMPVWAFVTSVLIYRAPITARGVTGVSLALLAVLSLTLNDFSLFLAEPFGLLILVGAAMSWGAGTAMIRNTPLSITNESMAFWALICTVPAYAILTYWFESHLWRWPNFTETWTILYGGLITFSFCYIVWYRISRRLPPEVSSLSVMLVPIIGVVSSALTVGEQVSIPDWFALALIIVAMGVVLLPARVFNVRRRQRSSY</sequence>
<organism evidence="8 9">
    <name type="scientific">Orrella daihaiensis</name>
    <dbReference type="NCBI Taxonomy" id="2782176"/>
    <lineage>
        <taxon>Bacteria</taxon>
        <taxon>Pseudomonadati</taxon>
        <taxon>Pseudomonadota</taxon>
        <taxon>Betaproteobacteria</taxon>
        <taxon>Burkholderiales</taxon>
        <taxon>Alcaligenaceae</taxon>
        <taxon>Orrella</taxon>
    </lineage>
</organism>
<accession>A0ABY4AHE8</accession>
<keyword evidence="4 6" id="KW-1133">Transmembrane helix</keyword>
<evidence type="ECO:0000256" key="5">
    <source>
        <dbReference type="ARBA" id="ARBA00023136"/>
    </source>
</evidence>
<evidence type="ECO:0000256" key="3">
    <source>
        <dbReference type="ARBA" id="ARBA00022692"/>
    </source>
</evidence>
<dbReference type="Pfam" id="PF00892">
    <property type="entry name" value="EamA"/>
    <property type="match status" value="2"/>
</dbReference>
<dbReference type="InterPro" id="IPR000620">
    <property type="entry name" value="EamA_dom"/>
</dbReference>
<feature type="transmembrane region" description="Helical" evidence="6">
    <location>
        <begin position="188"/>
        <end position="207"/>
    </location>
</feature>
<dbReference type="SUPFAM" id="SSF103481">
    <property type="entry name" value="Multidrug resistance efflux transporter EmrE"/>
    <property type="match status" value="2"/>
</dbReference>
<evidence type="ECO:0000256" key="2">
    <source>
        <dbReference type="ARBA" id="ARBA00022475"/>
    </source>
</evidence>
<dbReference type="EMBL" id="CP063982">
    <property type="protein sequence ID" value="UOD49716.1"/>
    <property type="molecule type" value="Genomic_DNA"/>
</dbReference>
<evidence type="ECO:0000313" key="9">
    <source>
        <dbReference type="Proteomes" id="UP000831607"/>
    </source>
</evidence>
<feature type="transmembrane region" description="Helical" evidence="6">
    <location>
        <begin position="82"/>
        <end position="99"/>
    </location>
</feature>